<dbReference type="GO" id="GO:0005743">
    <property type="term" value="C:mitochondrial inner membrane"/>
    <property type="evidence" value="ECO:0007669"/>
    <property type="project" value="InterPro"/>
</dbReference>
<name>A0A0C9SBD7_AMBAM</name>
<dbReference type="GO" id="GO:0042776">
    <property type="term" value="P:proton motive force-driven mitochondrial ATP synthesis"/>
    <property type="evidence" value="ECO:0007669"/>
    <property type="project" value="TreeGrafter"/>
</dbReference>
<organism evidence="2">
    <name type="scientific">Amblyomma americanum</name>
    <name type="common">Lone star tick</name>
    <dbReference type="NCBI Taxonomy" id="6943"/>
    <lineage>
        <taxon>Eukaryota</taxon>
        <taxon>Metazoa</taxon>
        <taxon>Ecdysozoa</taxon>
        <taxon>Arthropoda</taxon>
        <taxon>Chelicerata</taxon>
        <taxon>Arachnida</taxon>
        <taxon>Acari</taxon>
        <taxon>Parasitiformes</taxon>
        <taxon>Ixodida</taxon>
        <taxon>Ixodoidea</taxon>
        <taxon>Ixodidae</taxon>
        <taxon>Amblyomminae</taxon>
        <taxon>Amblyomma</taxon>
    </lineage>
</organism>
<dbReference type="InterPro" id="IPR006721">
    <property type="entry name" value="ATP_synth_F1_esu_mt"/>
</dbReference>
<comment type="similarity">
    <text evidence="1">Belongs to the eukaryotic ATPase epsilon family.</text>
</comment>
<reference evidence="2" key="1">
    <citation type="journal article" date="2015" name="PLoS ONE">
        <title>An Insight into the Sialome of the Lone Star Tick, Amblyomma americanum, with a Glimpse on Its Time Dependent Gene Expression.</title>
        <authorList>
            <person name="Karim S."/>
            <person name="Ribeiro J.M."/>
        </authorList>
    </citation>
    <scope>NUCLEOTIDE SEQUENCE</scope>
    <source>
        <tissue evidence="2">Salivary gland</tissue>
    </source>
</reference>
<accession>A0A0C9SBD7</accession>
<dbReference type="PANTHER" id="PTHR12448:SF0">
    <property type="entry name" value="ATP SYNTHASE SUBUNIT EPSILON, MITOCHONDRIAL"/>
    <property type="match status" value="1"/>
</dbReference>
<dbReference type="Pfam" id="PF04627">
    <property type="entry name" value="ATP-synt_Eps"/>
    <property type="match status" value="1"/>
</dbReference>
<dbReference type="Gene3D" id="1.10.1620.20">
    <property type="entry name" value="ATP synthase, F1 complex, epsilon subunit superfamily, mitochondrial"/>
    <property type="match status" value="1"/>
</dbReference>
<dbReference type="GO" id="GO:0045259">
    <property type="term" value="C:proton-transporting ATP synthase complex"/>
    <property type="evidence" value="ECO:0007669"/>
    <property type="project" value="InterPro"/>
</dbReference>
<proteinExistence type="evidence at transcript level"/>
<sequence>MTYWRAAGLTYLQFSSIAARAVRNSLKKETLQLSAAAGSESTIKMAAWKDGKPVKKRDVRNGLDTTGQ</sequence>
<evidence type="ECO:0000313" key="2">
    <source>
        <dbReference type="EMBL" id="JAG89723.1"/>
    </source>
</evidence>
<dbReference type="CDD" id="cd12153">
    <property type="entry name" value="F1-ATPase_epsilon"/>
    <property type="match status" value="1"/>
</dbReference>
<evidence type="ECO:0000256" key="1">
    <source>
        <dbReference type="ARBA" id="ARBA00009502"/>
    </source>
</evidence>
<protein>
    <submittedName>
        <fullName evidence="2">Putative mitochondrial atp synthase epsilon chain</fullName>
    </submittedName>
</protein>
<dbReference type="EMBL" id="GBZX01003017">
    <property type="protein sequence ID" value="JAG89723.1"/>
    <property type="molecule type" value="mRNA"/>
</dbReference>
<dbReference type="AlphaFoldDB" id="A0A0C9SBD7"/>
<dbReference type="InterPro" id="IPR036742">
    <property type="entry name" value="ATP_synth_F1_esu_sf_mt"/>
</dbReference>
<dbReference type="SUPFAM" id="SSF48690">
    <property type="entry name" value="Epsilon subunit of mitochondrial F1F0-ATP synthase"/>
    <property type="match status" value="1"/>
</dbReference>
<dbReference type="PANTHER" id="PTHR12448">
    <property type="entry name" value="ATP SYNTHASE EPSILON CHAIN, MITOCHONDRIAL"/>
    <property type="match status" value="1"/>
</dbReference>
<dbReference type="GO" id="GO:0046933">
    <property type="term" value="F:proton-transporting ATP synthase activity, rotational mechanism"/>
    <property type="evidence" value="ECO:0007669"/>
    <property type="project" value="InterPro"/>
</dbReference>